<dbReference type="EMBL" id="BAAADV010000001">
    <property type="protein sequence ID" value="GAA0665517.1"/>
    <property type="molecule type" value="Genomic_DNA"/>
</dbReference>
<feature type="domain" description="DUF8054" evidence="2">
    <location>
        <begin position="108"/>
        <end position="218"/>
    </location>
</feature>
<dbReference type="Pfam" id="PF26238">
    <property type="entry name" value="DUF8054_M"/>
    <property type="match status" value="1"/>
</dbReference>
<proteinExistence type="predicted"/>
<dbReference type="AlphaFoldDB" id="A0AAV3T6Y0"/>
<gene>
    <name evidence="3" type="ORF">GCM10009020_08240</name>
</gene>
<dbReference type="InterPro" id="IPR058775">
    <property type="entry name" value="DUF8054_M"/>
</dbReference>
<dbReference type="RefSeq" id="WP_343772612.1">
    <property type="nucleotide sequence ID" value="NZ_BAAADV010000001.1"/>
</dbReference>
<comment type="caution">
    <text evidence="3">The sequence shown here is derived from an EMBL/GenBank/DDBJ whole genome shotgun (WGS) entry which is preliminary data.</text>
</comment>
<reference evidence="3 4" key="1">
    <citation type="journal article" date="2019" name="Int. J. Syst. Evol. Microbiol.">
        <title>The Global Catalogue of Microorganisms (GCM) 10K type strain sequencing project: providing services to taxonomists for standard genome sequencing and annotation.</title>
        <authorList>
            <consortium name="The Broad Institute Genomics Platform"/>
            <consortium name="The Broad Institute Genome Sequencing Center for Infectious Disease"/>
            <person name="Wu L."/>
            <person name="Ma J."/>
        </authorList>
    </citation>
    <scope>NUCLEOTIDE SEQUENCE [LARGE SCALE GENOMIC DNA]</scope>
    <source>
        <strain evidence="3 4">JCM 16328</strain>
    </source>
</reference>
<accession>A0AAV3T6Y0</accession>
<feature type="domain" description="DUF8054" evidence="1">
    <location>
        <begin position="5"/>
        <end position="76"/>
    </location>
</feature>
<name>A0AAV3T6Y0_9EURY</name>
<sequence length="267" mass="27620">MSAFERIRRPEYTGRNRCWPCTITNAALLAVLGAVAAVVWLPLAAAVLAGGGAGIWLRGYLVPYTPRVAPPLFDRLPISSPKSGEATGRGSIAGAGDSAAPDGEAVLGALLDAGVVTDDGEALALDPSFRDAWTDEQRTLRDADGEALAAAIESTTPEGVTARAQGTNGALILVEGSDGGVTLARPIAVAEAAAARALETTAPELSAAVRAGAVRPLRGFLESCPVCETEVVETTPRSCCGTTNPRYEDDRILACPSCDRRLYTFPA</sequence>
<evidence type="ECO:0000313" key="4">
    <source>
        <dbReference type="Proteomes" id="UP001500420"/>
    </source>
</evidence>
<evidence type="ECO:0000259" key="2">
    <source>
        <dbReference type="Pfam" id="PF26238"/>
    </source>
</evidence>
<organism evidence="3 4">
    <name type="scientific">Natronoarchaeum mannanilyticum</name>
    <dbReference type="NCBI Taxonomy" id="926360"/>
    <lineage>
        <taxon>Archaea</taxon>
        <taxon>Methanobacteriati</taxon>
        <taxon>Methanobacteriota</taxon>
        <taxon>Stenosarchaea group</taxon>
        <taxon>Halobacteria</taxon>
        <taxon>Halobacteriales</taxon>
        <taxon>Natronoarchaeaceae</taxon>
    </lineage>
</organism>
<protein>
    <submittedName>
        <fullName evidence="3">Uncharacterized protein</fullName>
    </submittedName>
</protein>
<evidence type="ECO:0000259" key="1">
    <source>
        <dbReference type="Pfam" id="PF26236"/>
    </source>
</evidence>
<keyword evidence="4" id="KW-1185">Reference proteome</keyword>
<dbReference type="InterPro" id="IPR058674">
    <property type="entry name" value="DUF8054_N"/>
</dbReference>
<dbReference type="Pfam" id="PF26236">
    <property type="entry name" value="DUF8054_N"/>
    <property type="match status" value="1"/>
</dbReference>
<evidence type="ECO:0000313" key="3">
    <source>
        <dbReference type="EMBL" id="GAA0665517.1"/>
    </source>
</evidence>
<dbReference type="Proteomes" id="UP001500420">
    <property type="component" value="Unassembled WGS sequence"/>
</dbReference>